<keyword evidence="5 6" id="KW-0472">Membrane</keyword>
<dbReference type="GO" id="GO:0022857">
    <property type="term" value="F:transmembrane transporter activity"/>
    <property type="evidence" value="ECO:0007669"/>
    <property type="project" value="InterPro"/>
</dbReference>
<feature type="transmembrane region" description="Helical" evidence="6">
    <location>
        <begin position="97"/>
        <end position="115"/>
    </location>
</feature>
<reference evidence="7" key="2">
    <citation type="journal article" date="2022" name="Microb. Genom.">
        <title>A chromosome-scale genome assembly of the tomato pathogen Cladosporium fulvum reveals a compartmentalized genome architecture and the presence of a dispensable chromosome.</title>
        <authorList>
            <person name="Zaccaron A.Z."/>
            <person name="Chen L.H."/>
            <person name="Samaras A."/>
            <person name="Stergiopoulos I."/>
        </authorList>
    </citation>
    <scope>NUCLEOTIDE SEQUENCE</scope>
    <source>
        <strain evidence="7">Race5_Kim</strain>
    </source>
</reference>
<dbReference type="RefSeq" id="XP_047763359.1">
    <property type="nucleotide sequence ID" value="XM_047906879.1"/>
</dbReference>
<accession>A0A9Q8PAN0</accession>
<keyword evidence="4 6" id="KW-1133">Transmembrane helix</keyword>
<keyword evidence="8" id="KW-1185">Reference proteome</keyword>
<reference evidence="7" key="1">
    <citation type="submission" date="2021-12" db="EMBL/GenBank/DDBJ databases">
        <authorList>
            <person name="Zaccaron A."/>
            <person name="Stergiopoulos I."/>
        </authorList>
    </citation>
    <scope>NUCLEOTIDE SEQUENCE</scope>
    <source>
        <strain evidence="7">Race5_Kim</strain>
    </source>
</reference>
<comment type="subcellular location">
    <subcellularLocation>
        <location evidence="1">Membrane</location>
        <topology evidence="1">Multi-pass membrane protein</topology>
    </subcellularLocation>
</comment>
<dbReference type="PANTHER" id="PTHR43791">
    <property type="entry name" value="PERMEASE-RELATED"/>
    <property type="match status" value="1"/>
</dbReference>
<dbReference type="KEGG" id="ffu:CLAFUR5_07731"/>
<dbReference type="SUPFAM" id="SSF103473">
    <property type="entry name" value="MFS general substrate transporter"/>
    <property type="match status" value="1"/>
</dbReference>
<dbReference type="Proteomes" id="UP000756132">
    <property type="component" value="Chromosome 6"/>
</dbReference>
<evidence type="ECO:0000256" key="3">
    <source>
        <dbReference type="ARBA" id="ARBA00022692"/>
    </source>
</evidence>
<dbReference type="EMBL" id="CP090168">
    <property type="protein sequence ID" value="UJO18993.1"/>
    <property type="molecule type" value="Genomic_DNA"/>
</dbReference>
<evidence type="ECO:0008006" key="9">
    <source>
        <dbReference type="Google" id="ProtNLM"/>
    </source>
</evidence>
<organism evidence="7 8">
    <name type="scientific">Passalora fulva</name>
    <name type="common">Tomato leaf mold</name>
    <name type="synonym">Cladosporium fulvum</name>
    <dbReference type="NCBI Taxonomy" id="5499"/>
    <lineage>
        <taxon>Eukaryota</taxon>
        <taxon>Fungi</taxon>
        <taxon>Dikarya</taxon>
        <taxon>Ascomycota</taxon>
        <taxon>Pezizomycotina</taxon>
        <taxon>Dothideomycetes</taxon>
        <taxon>Dothideomycetidae</taxon>
        <taxon>Mycosphaerellales</taxon>
        <taxon>Mycosphaerellaceae</taxon>
        <taxon>Fulvia</taxon>
    </lineage>
</organism>
<evidence type="ECO:0000256" key="6">
    <source>
        <dbReference type="SAM" id="Phobius"/>
    </source>
</evidence>
<dbReference type="AlphaFoldDB" id="A0A9Q8PAN0"/>
<dbReference type="Gene3D" id="1.20.1250.20">
    <property type="entry name" value="MFS general substrate transporter like domains"/>
    <property type="match status" value="1"/>
</dbReference>
<protein>
    <recommendedName>
        <fullName evidence="9">Major facilitator superfamily (MFS) profile domain-containing protein</fullName>
    </recommendedName>
</protein>
<dbReference type="GO" id="GO:0016020">
    <property type="term" value="C:membrane"/>
    <property type="evidence" value="ECO:0007669"/>
    <property type="project" value="UniProtKB-SubCell"/>
</dbReference>
<feature type="transmembrane region" description="Helical" evidence="6">
    <location>
        <begin position="156"/>
        <end position="173"/>
    </location>
</feature>
<evidence type="ECO:0000256" key="4">
    <source>
        <dbReference type="ARBA" id="ARBA00022989"/>
    </source>
</evidence>
<evidence type="ECO:0000256" key="1">
    <source>
        <dbReference type="ARBA" id="ARBA00004141"/>
    </source>
</evidence>
<evidence type="ECO:0000313" key="8">
    <source>
        <dbReference type="Proteomes" id="UP000756132"/>
    </source>
</evidence>
<gene>
    <name evidence="7" type="ORF">CLAFUR5_07731</name>
</gene>
<evidence type="ECO:0000256" key="5">
    <source>
        <dbReference type="ARBA" id="ARBA00023136"/>
    </source>
</evidence>
<dbReference type="OrthoDB" id="3632230at2759"/>
<dbReference type="InterPro" id="IPR036259">
    <property type="entry name" value="MFS_trans_sf"/>
</dbReference>
<dbReference type="InterPro" id="IPR011701">
    <property type="entry name" value="MFS"/>
</dbReference>
<dbReference type="GeneID" id="71987609"/>
<keyword evidence="3 6" id="KW-0812">Transmembrane</keyword>
<feature type="transmembrane region" description="Helical" evidence="6">
    <location>
        <begin position="127"/>
        <end position="149"/>
    </location>
</feature>
<proteinExistence type="predicted"/>
<evidence type="ECO:0000313" key="7">
    <source>
        <dbReference type="EMBL" id="UJO18993.1"/>
    </source>
</evidence>
<evidence type="ECO:0000256" key="2">
    <source>
        <dbReference type="ARBA" id="ARBA00022448"/>
    </source>
</evidence>
<feature type="transmembrane region" description="Helical" evidence="6">
    <location>
        <begin position="179"/>
        <end position="199"/>
    </location>
</feature>
<name>A0A9Q8PAN0_PASFU</name>
<sequence length="249" mass="28174">MAKDVESDIEVVRHDGNKDVASSASSNDLDDTYNLYKQQNMDNVDPQEASRVLRRIDYHILPILMMTYMLQYLDKSSINFASVHGLRQGTNLKGQDYSWLGSIFYFGYLVAQYPAGYALQRLPLGKFIGAMILAWGILIITTPACTSFAVIATNRFLLGLFGGTLGYAIGHITSGLPQWMYIFLIFGSISIVWGVVFLISMPDIPSSARFLSREERIVAVERVATNRQGVKNHHFKKYQLWQFLRDPKT</sequence>
<dbReference type="Pfam" id="PF07690">
    <property type="entry name" value="MFS_1"/>
    <property type="match status" value="1"/>
</dbReference>
<keyword evidence="2" id="KW-0813">Transport</keyword>
<dbReference type="PANTHER" id="PTHR43791:SF70">
    <property type="entry name" value="MAJOR FACILITATOR SUPERFAMILY (MFS) PROFILE DOMAIN-CONTAINING PROTEIN"/>
    <property type="match status" value="1"/>
</dbReference>